<dbReference type="GO" id="GO:0003700">
    <property type="term" value="F:DNA-binding transcription factor activity"/>
    <property type="evidence" value="ECO:0007669"/>
    <property type="project" value="InterPro"/>
</dbReference>
<dbReference type="InterPro" id="IPR006957">
    <property type="entry name" value="EIN3"/>
</dbReference>
<gene>
    <name evidence="2" type="ORF">ZIOFF_002493</name>
</gene>
<dbReference type="PANTHER" id="PTHR33305">
    <property type="entry name" value="ETHYLENE INSENSITIVE 3-LIKE 2 PROTEIN"/>
    <property type="match status" value="1"/>
</dbReference>
<protein>
    <recommendedName>
        <fullName evidence="1">Ethylene insensitive 3-like DNA-binding domain-containing protein</fullName>
    </recommendedName>
</protein>
<accession>A0A8J5I7M3</accession>
<dbReference type="Pfam" id="PF04873">
    <property type="entry name" value="EIN3_DNA-bd"/>
    <property type="match status" value="1"/>
</dbReference>
<dbReference type="PANTHER" id="PTHR33305:SF30">
    <property type="entry name" value="ETHYLENE INSENSITIVE 3-LIKE 3 PROTEIN"/>
    <property type="match status" value="1"/>
</dbReference>
<sequence length="352" mass="40263">MRSGNQDKIAIPSCKDDSWMEVESLLGAPPPSIFDVPLPQGDVESIDERVIRGLRSRIWNDIARLRRLKEFHRYKKLQQSRVVGVAGMDRSQAQQSQRKKLARVHGRILIEALELMEEGNAKGFVFGLVPCHSKPVTGCSANLRAWWKDIVRFDRNGPMAMTKHHMETCPGDFVRSKIAVGFSIPVALTELRDVTLSSLLSALMPVCEPPQRKFPVEKGQPPPWWPTMEEGWWREVGLPKNPTRPPYKKPHDLNKAWKISVLIAILKHLMPDLNKIQYIINHSKCLENKITAKEVEILNIVLLHALNKHSKKEQESPEICQEDNFQSQTFPNEHHQFFEALLGEDNFQPSSL</sequence>
<organism evidence="2 3">
    <name type="scientific">Zingiber officinale</name>
    <name type="common">Ginger</name>
    <name type="synonym">Amomum zingiber</name>
    <dbReference type="NCBI Taxonomy" id="94328"/>
    <lineage>
        <taxon>Eukaryota</taxon>
        <taxon>Viridiplantae</taxon>
        <taxon>Streptophyta</taxon>
        <taxon>Embryophyta</taxon>
        <taxon>Tracheophyta</taxon>
        <taxon>Spermatophyta</taxon>
        <taxon>Magnoliopsida</taxon>
        <taxon>Liliopsida</taxon>
        <taxon>Zingiberales</taxon>
        <taxon>Zingiberaceae</taxon>
        <taxon>Zingiber</taxon>
    </lineage>
</organism>
<dbReference type="Proteomes" id="UP000734854">
    <property type="component" value="Unassembled WGS sequence"/>
</dbReference>
<name>A0A8J5I7M3_ZINOF</name>
<dbReference type="InterPro" id="IPR047091">
    <property type="entry name" value="EIN3-like_DNA-bd"/>
</dbReference>
<dbReference type="OrthoDB" id="725968at2759"/>
<dbReference type="GO" id="GO:0005634">
    <property type="term" value="C:nucleus"/>
    <property type="evidence" value="ECO:0007669"/>
    <property type="project" value="InterPro"/>
</dbReference>
<reference evidence="2 3" key="1">
    <citation type="submission" date="2020-08" db="EMBL/GenBank/DDBJ databases">
        <title>Plant Genome Project.</title>
        <authorList>
            <person name="Zhang R.-G."/>
        </authorList>
    </citation>
    <scope>NUCLEOTIDE SEQUENCE [LARGE SCALE GENOMIC DNA]</scope>
    <source>
        <tissue evidence="2">Rhizome</tissue>
    </source>
</reference>
<proteinExistence type="predicted"/>
<evidence type="ECO:0000313" key="3">
    <source>
        <dbReference type="Proteomes" id="UP000734854"/>
    </source>
</evidence>
<feature type="domain" description="Ethylene insensitive 3-like DNA-binding" evidence="1">
    <location>
        <begin position="54"/>
        <end position="301"/>
    </location>
</feature>
<dbReference type="AlphaFoldDB" id="A0A8J5I7M3"/>
<comment type="caution">
    <text evidence="2">The sequence shown here is derived from an EMBL/GenBank/DDBJ whole genome shotgun (WGS) entry which is preliminary data.</text>
</comment>
<evidence type="ECO:0000259" key="1">
    <source>
        <dbReference type="Pfam" id="PF04873"/>
    </source>
</evidence>
<dbReference type="GO" id="GO:0003677">
    <property type="term" value="F:DNA binding"/>
    <property type="evidence" value="ECO:0007669"/>
    <property type="project" value="TreeGrafter"/>
</dbReference>
<keyword evidence="3" id="KW-1185">Reference proteome</keyword>
<dbReference type="EMBL" id="JACMSC010000001">
    <property type="protein sequence ID" value="KAG6537403.1"/>
    <property type="molecule type" value="Genomic_DNA"/>
</dbReference>
<evidence type="ECO:0000313" key="2">
    <source>
        <dbReference type="EMBL" id="KAG6537403.1"/>
    </source>
</evidence>